<protein>
    <submittedName>
        <fullName evidence="3">Tetratricopeptide repeat protein</fullName>
    </submittedName>
</protein>
<dbReference type="InterPro" id="IPR011990">
    <property type="entry name" value="TPR-like_helical_dom_sf"/>
</dbReference>
<evidence type="ECO:0000313" key="3">
    <source>
        <dbReference type="EMBL" id="KAA1262178.1"/>
    </source>
</evidence>
<comment type="caution">
    <text evidence="3">The sequence shown here is derived from an EMBL/GenBank/DDBJ whole genome shotgun (WGS) entry which is preliminary data.</text>
</comment>
<dbReference type="Pfam" id="PF17128">
    <property type="entry name" value="DUF5107"/>
    <property type="match status" value="1"/>
</dbReference>
<dbReference type="AlphaFoldDB" id="A0A5B1CM85"/>
<proteinExistence type="predicted"/>
<gene>
    <name evidence="3" type="ORF">LF1_47400</name>
</gene>
<evidence type="ECO:0000256" key="1">
    <source>
        <dbReference type="PROSITE-ProRule" id="PRU00339"/>
    </source>
</evidence>
<dbReference type="InterPro" id="IPR019734">
    <property type="entry name" value="TPR_rpt"/>
</dbReference>
<dbReference type="Pfam" id="PF13432">
    <property type="entry name" value="TPR_16"/>
    <property type="match status" value="1"/>
</dbReference>
<dbReference type="SMART" id="SM00028">
    <property type="entry name" value="TPR"/>
    <property type="match status" value="7"/>
</dbReference>
<dbReference type="Pfam" id="PF13181">
    <property type="entry name" value="TPR_8"/>
    <property type="match status" value="1"/>
</dbReference>
<dbReference type="Gene3D" id="1.25.40.10">
    <property type="entry name" value="Tetratricopeptide repeat domain"/>
    <property type="match status" value="2"/>
</dbReference>
<keyword evidence="4" id="KW-1185">Reference proteome</keyword>
<dbReference type="PANTHER" id="PTHR12558:SF13">
    <property type="entry name" value="CELL DIVISION CYCLE PROTEIN 27 HOMOLOG"/>
    <property type="match status" value="1"/>
</dbReference>
<feature type="repeat" description="TPR" evidence="1">
    <location>
        <begin position="758"/>
        <end position="791"/>
    </location>
</feature>
<dbReference type="PROSITE" id="PS50005">
    <property type="entry name" value="TPR"/>
    <property type="match status" value="1"/>
</dbReference>
<evidence type="ECO:0000313" key="4">
    <source>
        <dbReference type="Proteomes" id="UP000322699"/>
    </source>
</evidence>
<accession>A0A5B1CM85</accession>
<dbReference type="SUPFAM" id="SSF48452">
    <property type="entry name" value="TPR-like"/>
    <property type="match status" value="2"/>
</dbReference>
<dbReference type="InterPro" id="IPR033396">
    <property type="entry name" value="DUF5107"/>
</dbReference>
<organism evidence="3 4">
    <name type="scientific">Rubripirellula obstinata</name>
    <dbReference type="NCBI Taxonomy" id="406547"/>
    <lineage>
        <taxon>Bacteria</taxon>
        <taxon>Pseudomonadati</taxon>
        <taxon>Planctomycetota</taxon>
        <taxon>Planctomycetia</taxon>
        <taxon>Pirellulales</taxon>
        <taxon>Pirellulaceae</taxon>
        <taxon>Rubripirellula</taxon>
    </lineage>
</organism>
<name>A0A5B1CM85_9BACT</name>
<dbReference type="PANTHER" id="PTHR12558">
    <property type="entry name" value="CELL DIVISION CYCLE 16,23,27"/>
    <property type="match status" value="1"/>
</dbReference>
<sequence length="1104" mass="124435">MKQVKAWSESVAIPTYGIGQPDRNPMFLEKRVYQGSSGAVYPLPVIDRIDDEKQDKVWQAIYLENQFLKIMILPELGGRIHMALDKTNDYHFVYHNQVIKPALVGLAGPWISGGIEFNWPQHHRPNTYGPVDSTIEENEDGSCTVWCHEIDRMHRTECRHGFTLHPDSAYVQIDAKMFNRTTLPQTFLWWANPAVSVGDDHQSIFPPDVSAVMDHGKRDVSNFPIATGTYYKVDYGQGPEQADNGKPGTDISRYRNIPVPTSYMAAKSDYNFVGSYDHGHRAGLLHICDHNVSPGKKQWTWGNGEFGQAWDRHLTDEDGPYIELMCGVYTDNQPDFTWLMPGEQKAFTQYFMPYKGIGLIGNATIEAAVGMSVDSNVATIRAYTTSEQTDAEIRLSLRGECLGTCKFNASPADHFECELSVPSDAVLSDLTVSVYDASGRVLVSYTPPKSKHEVPEAAKEIDVPQKLENTEALFLAGQHLEQYRHATRQPMDYYDEGLSRDQGDARCNNAKGKLLARRGCFAESIPYFEKSIQTLTRHNPNAYDCEPLYNLGLSLRAVGRLGDAGRAFGKASWGGAWQGQAFFEMARLAGRFGNHDEAVERCQRCLEIQGNHDQARHLLISLHRGTPKHQELIEDYLSVNPFCFGALYEQAVATEDYETYDARCRDDENTVIELALDYAAFGDDQTAANVLEHLLSRVPSASCMVYYHLASLYSNLGRDQDAAKQRELARSTETLMFANKLEDIPVLESAMAAEGGDAVAAYQLGNLWYDRRQYDKAVKCWEESKRIDPSFPTVWRNLSLAYLNQQGDNDAAWDAMKQAFDLNPTDARVLFELDQLAIRLCHSPADRLARLKQYPDLVDRRDDLYLQWVTLHNLVGDHQAALDALLQRNFHPWEGGEGKIPLQYATALTQLGCEALCSEQLDQASQFLERATHWPENLGEGKLIGTQENNIHYWLGCVAEQLNDASAAEEWFRKASSGPSEPTSAMYYNDQPPHMVYYQGLAFEKLGMMDEAKTRFQKLIDYGNQHIDEAVTIDYFAVSLPDFLVFDPDIQLQHQIHCRYMMALGYLGLGKSEEASKLFTEILDQQPDHLGANIHQVVSQTAIS</sequence>
<dbReference type="Pfam" id="PF13174">
    <property type="entry name" value="TPR_6"/>
    <property type="match status" value="1"/>
</dbReference>
<dbReference type="EMBL" id="VRLW01000001">
    <property type="protein sequence ID" value="KAA1262178.1"/>
    <property type="molecule type" value="Genomic_DNA"/>
</dbReference>
<feature type="domain" description="DUF5107" evidence="2">
    <location>
        <begin position="39"/>
        <end position="351"/>
    </location>
</feature>
<dbReference type="Proteomes" id="UP000322699">
    <property type="component" value="Unassembled WGS sequence"/>
</dbReference>
<reference evidence="3 4" key="1">
    <citation type="submission" date="2019-08" db="EMBL/GenBank/DDBJ databases">
        <title>Deep-cultivation of Planctomycetes and their phenomic and genomic characterization uncovers novel biology.</title>
        <authorList>
            <person name="Wiegand S."/>
            <person name="Jogler M."/>
            <person name="Boedeker C."/>
            <person name="Pinto D."/>
            <person name="Vollmers J."/>
            <person name="Rivas-Marin E."/>
            <person name="Kohn T."/>
            <person name="Peeters S.H."/>
            <person name="Heuer A."/>
            <person name="Rast P."/>
            <person name="Oberbeckmann S."/>
            <person name="Bunk B."/>
            <person name="Jeske O."/>
            <person name="Meyerdierks A."/>
            <person name="Storesund J.E."/>
            <person name="Kallscheuer N."/>
            <person name="Luecker S."/>
            <person name="Lage O.M."/>
            <person name="Pohl T."/>
            <person name="Merkel B.J."/>
            <person name="Hornburger P."/>
            <person name="Mueller R.-W."/>
            <person name="Bruemmer F."/>
            <person name="Labrenz M."/>
            <person name="Spormann A.M."/>
            <person name="Op Den Camp H."/>
            <person name="Overmann J."/>
            <person name="Amann R."/>
            <person name="Jetten M.S.M."/>
            <person name="Mascher T."/>
            <person name="Medema M.H."/>
            <person name="Devos D.P."/>
            <person name="Kaster A.-K."/>
            <person name="Ovreas L."/>
            <person name="Rohde M."/>
            <person name="Galperin M.Y."/>
            <person name="Jogler C."/>
        </authorList>
    </citation>
    <scope>NUCLEOTIDE SEQUENCE [LARGE SCALE GENOMIC DNA]</scope>
    <source>
        <strain evidence="3 4">LF1</strain>
    </source>
</reference>
<evidence type="ECO:0000259" key="2">
    <source>
        <dbReference type="Pfam" id="PF17128"/>
    </source>
</evidence>
<keyword evidence="1" id="KW-0802">TPR repeat</keyword>